<protein>
    <recommendedName>
        <fullName evidence="11">SET domain-containing protein</fullName>
    </recommendedName>
</protein>
<dbReference type="GO" id="GO:0004519">
    <property type="term" value="F:endonuclease activity"/>
    <property type="evidence" value="ECO:0007669"/>
    <property type="project" value="UniProtKB-KW"/>
</dbReference>
<dbReference type="GO" id="GO:0031349">
    <property type="term" value="P:positive regulation of defense response"/>
    <property type="evidence" value="ECO:0007669"/>
    <property type="project" value="UniProtKB-ARBA"/>
</dbReference>
<proteinExistence type="inferred from homology"/>
<keyword evidence="4" id="KW-0378">Hydrolase</keyword>
<feature type="compositionally biased region" description="Polar residues" evidence="10">
    <location>
        <begin position="968"/>
        <end position="979"/>
    </location>
</feature>
<comment type="caution">
    <text evidence="12">The sequence shown here is derived from an EMBL/GenBank/DDBJ whole genome shotgun (WGS) entry which is preliminary data.</text>
</comment>
<keyword evidence="7 9" id="KW-0175">Coiled coil</keyword>
<feature type="domain" description="SET" evidence="11">
    <location>
        <begin position="1220"/>
        <end position="1359"/>
    </location>
</feature>
<evidence type="ECO:0000256" key="9">
    <source>
        <dbReference type="SAM" id="Coils"/>
    </source>
</evidence>
<dbReference type="Pfam" id="PF13589">
    <property type="entry name" value="HATPase_c_3"/>
    <property type="match status" value="1"/>
</dbReference>
<keyword evidence="13" id="KW-1185">Reference proteome</keyword>
<keyword evidence="5" id="KW-0479">Metal-binding</keyword>
<dbReference type="InterPro" id="IPR045261">
    <property type="entry name" value="MORC_ATPase"/>
</dbReference>
<dbReference type="GO" id="GO:0008270">
    <property type="term" value="F:zinc ion binding"/>
    <property type="evidence" value="ECO:0007669"/>
    <property type="project" value="UniProtKB-KW"/>
</dbReference>
<dbReference type="InterPro" id="IPR041006">
    <property type="entry name" value="Morc_S5"/>
</dbReference>
<dbReference type="PANTHER" id="PTHR23336">
    <property type="entry name" value="ZINC FINGER CW-TYPE COILED-COIL DOMAIN PROTEIN 3"/>
    <property type="match status" value="1"/>
</dbReference>
<feature type="region of interest" description="Disordered" evidence="10">
    <location>
        <begin position="1029"/>
        <end position="1069"/>
    </location>
</feature>
<organism evidence="12 13">
    <name type="scientific">Cymbomonas tetramitiformis</name>
    <dbReference type="NCBI Taxonomy" id="36881"/>
    <lineage>
        <taxon>Eukaryota</taxon>
        <taxon>Viridiplantae</taxon>
        <taxon>Chlorophyta</taxon>
        <taxon>Pyramimonadophyceae</taxon>
        <taxon>Pyramimonadales</taxon>
        <taxon>Pyramimonadaceae</taxon>
        <taxon>Cymbomonas</taxon>
    </lineage>
</organism>
<dbReference type="InterPro" id="IPR011011">
    <property type="entry name" value="Znf_FYVE_PHD"/>
</dbReference>
<comment type="similarity">
    <text evidence="2">Belongs to the MORC ATPase protein family.</text>
</comment>
<feature type="coiled-coil region" evidence="9">
    <location>
        <begin position="986"/>
        <end position="1020"/>
    </location>
</feature>
<reference evidence="12 13" key="1">
    <citation type="journal article" date="2015" name="Genome Biol. Evol.">
        <title>Comparative Genomics of a Bacterivorous Green Alga Reveals Evolutionary Causalities and Consequences of Phago-Mixotrophic Mode of Nutrition.</title>
        <authorList>
            <person name="Burns J.A."/>
            <person name="Paasch A."/>
            <person name="Narechania A."/>
            <person name="Kim E."/>
        </authorList>
    </citation>
    <scope>NUCLEOTIDE SEQUENCE [LARGE SCALE GENOMIC DNA]</scope>
    <source>
        <strain evidence="12 13">PLY_AMNH</strain>
    </source>
</reference>
<dbReference type="Gene3D" id="2.170.270.10">
    <property type="entry name" value="SET domain"/>
    <property type="match status" value="1"/>
</dbReference>
<keyword evidence="3" id="KW-0540">Nuclease</keyword>
<dbReference type="GO" id="GO:0016887">
    <property type="term" value="F:ATP hydrolysis activity"/>
    <property type="evidence" value="ECO:0007669"/>
    <property type="project" value="InterPro"/>
</dbReference>
<dbReference type="SUPFAM" id="SSF82199">
    <property type="entry name" value="SET domain"/>
    <property type="match status" value="1"/>
</dbReference>
<dbReference type="EMBL" id="LGRX02035215">
    <property type="protein sequence ID" value="KAK3235813.1"/>
    <property type="molecule type" value="Genomic_DNA"/>
</dbReference>
<evidence type="ECO:0000256" key="1">
    <source>
        <dbReference type="ARBA" id="ARBA00004123"/>
    </source>
</evidence>
<gene>
    <name evidence="12" type="ORF">CYMTET_54014</name>
</gene>
<evidence type="ECO:0000313" key="12">
    <source>
        <dbReference type="EMBL" id="KAK3235813.1"/>
    </source>
</evidence>
<dbReference type="InterPro" id="IPR001214">
    <property type="entry name" value="SET_dom"/>
</dbReference>
<feature type="region of interest" description="Disordered" evidence="10">
    <location>
        <begin position="852"/>
        <end position="984"/>
    </location>
</feature>
<comment type="subcellular location">
    <subcellularLocation>
        <location evidence="1">Nucleus</location>
    </subcellularLocation>
</comment>
<feature type="compositionally biased region" description="Low complexity" evidence="10">
    <location>
        <begin position="931"/>
        <end position="944"/>
    </location>
</feature>
<sequence>MAVFLPREVFAELRLSTMFTVGDIVAVKASLFDIIEEPPPLWSHEHFPSWQGNVEIVGTVTDPDVATGAAEGAAVVEMVYRDEIQDENEDWIIEEDDLPHSALRIISNEEYKRAKHGVLYPSPARVEQRVDDVIEILSDDEETVGVSAPGGDPQAAGCAIAETKWAPDQGMRGPVGDSQATQDRMDYGSIPRARVSASQMKINALSHPWPFGAFGELIDNSRDCHASECHVDTYKWDDQWVLFIQDDGPGLCERELWAMLSLGFSNKEASAIGQYGNGFKSSSMRLAKDALVLTCHVTGDSVTGNRVKTFSAGFLSQTLHAEEVMEDWHIPIVAYVQGPGGDLQPASTRDPTWHQSLGAMMQYTPYGTEAELKQRLRSAFEGGGTGTRVELYRLNDMETGLDMETDDKDIRQTSARHTLQTGMQPDPLPFDYSLRAYLRLLYLRPSEPLMRIVLRGEEVPAVHYASSEDQNRCWQLPKKYEYSPKGEAHKVPIFCGLLRSVAGGHAETPQVARREFGVLCYHKGRLIRAYDILPYMEKLSLSMPNVLVVIDEQYLTVSHNKQNYLEMNGNKEFKLCYDAANSRLKQYMVELEEDNLKKKKTNEQHARAREERAQKEMEAVRREAEARLRQVEDGRLGSEKQLMTCCECGKRRYMPHTYECDDEEEWTCSLGHNPTFASCEAPVEEPGMFMPWRRLFVTDKHHGWDYVRKRVTEYAGVRGCWGKGGALKKQKGGTFPKMRFGEVPALAGEAQDKTRKKLIYGFFREAVEAAICEVEGRIMDPASAEWQKKAQALPLSAERDGNGYWGAVVHLLNSWEKDRSTERTKEALKEPLNRHLLESEWVREEDRMVEEYRKHHEQEQPQVEAEVGGSRPAEAPGVSERHGNGASREGAGAGKGAEQRSKSKAAPGRGGAAAGMSGRAGRGGPAVATPSASRGGASGSGARRNPGQGSEALERSTGRAGRGGPTAKSGSLTVTPQQRQQEKLRLARELAAKRKAEQVLELEKQELQKRQRVLDQQERDLRLKQRVADRQDLWQEPPNLHTPQPTPAADRAECGQLAERSPGSGGDLPVEGTDHRCRCRRILTQIEEPAAFFCAECTTWFHPECLGLSLAELRAREDADSDELACADHSKAVVEHRRRAGGQRVGDASCSGASEVAGELSDACPPTLNTPGHSRRRKFRLPPSWPAGAGCIYSSWNVWDNPKSSSERSKRRMIPPRLVHGVEIRRLQPEHPVSCAHEQVHYGLFASRAFDAGERIGTFTGLVRDELNEADSKDYVYGFCMEETNQEQERESEHGSTWLYVDALRVGSELRFINDHRDVAPQPNVHLEHRIRETTGELEVIAHASCNIVIGEELLTRCDNWYPKSSACTIGDHVGDE</sequence>
<feature type="coiled-coil region" evidence="9">
    <location>
        <begin position="577"/>
        <end position="634"/>
    </location>
</feature>
<dbReference type="SUPFAM" id="SSF55874">
    <property type="entry name" value="ATPase domain of HSP90 chaperone/DNA topoisomerase II/histidine kinase"/>
    <property type="match status" value="1"/>
</dbReference>
<dbReference type="Proteomes" id="UP001190700">
    <property type="component" value="Unassembled WGS sequence"/>
</dbReference>
<evidence type="ECO:0000256" key="3">
    <source>
        <dbReference type="ARBA" id="ARBA00022722"/>
    </source>
</evidence>
<dbReference type="Pfam" id="PF17942">
    <property type="entry name" value="Morc6_S5"/>
    <property type="match status" value="1"/>
</dbReference>
<dbReference type="PANTHER" id="PTHR23336:SF76">
    <property type="entry name" value="MORC S5 DOMAIN-CONTAINING PROTEIN"/>
    <property type="match status" value="1"/>
</dbReference>
<keyword evidence="8" id="KW-0539">Nucleus</keyword>
<dbReference type="SUPFAM" id="SSF57903">
    <property type="entry name" value="FYVE/PHD zinc finger"/>
    <property type="match status" value="1"/>
</dbReference>
<accession>A0AAE0BFS2</accession>
<keyword evidence="5" id="KW-0863">Zinc-finger</keyword>
<dbReference type="PROSITE" id="PS50280">
    <property type="entry name" value="SET"/>
    <property type="match status" value="1"/>
</dbReference>
<name>A0AAE0BFS2_9CHLO</name>
<dbReference type="Pfam" id="PF00856">
    <property type="entry name" value="SET"/>
    <property type="match status" value="1"/>
</dbReference>
<evidence type="ECO:0000256" key="10">
    <source>
        <dbReference type="SAM" id="MobiDB-lite"/>
    </source>
</evidence>
<keyword evidence="4" id="KW-0255">Endonuclease</keyword>
<evidence type="ECO:0000256" key="6">
    <source>
        <dbReference type="ARBA" id="ARBA00022833"/>
    </source>
</evidence>
<evidence type="ECO:0000259" key="11">
    <source>
        <dbReference type="PROSITE" id="PS50280"/>
    </source>
</evidence>
<keyword evidence="6" id="KW-0862">Zinc</keyword>
<dbReference type="Gene3D" id="3.30.40.100">
    <property type="match status" value="1"/>
</dbReference>
<dbReference type="InterPro" id="IPR036890">
    <property type="entry name" value="HATPase_C_sf"/>
</dbReference>
<evidence type="ECO:0000256" key="7">
    <source>
        <dbReference type="ARBA" id="ARBA00023054"/>
    </source>
</evidence>
<dbReference type="GO" id="GO:0005634">
    <property type="term" value="C:nucleus"/>
    <property type="evidence" value="ECO:0007669"/>
    <property type="project" value="UniProtKB-SubCell"/>
</dbReference>
<dbReference type="InterPro" id="IPR046341">
    <property type="entry name" value="SET_dom_sf"/>
</dbReference>
<evidence type="ECO:0000313" key="13">
    <source>
        <dbReference type="Proteomes" id="UP001190700"/>
    </source>
</evidence>
<evidence type="ECO:0000256" key="8">
    <source>
        <dbReference type="ARBA" id="ARBA00023242"/>
    </source>
</evidence>
<evidence type="ECO:0000256" key="2">
    <source>
        <dbReference type="ARBA" id="ARBA00007845"/>
    </source>
</evidence>
<evidence type="ECO:0000256" key="5">
    <source>
        <dbReference type="ARBA" id="ARBA00022771"/>
    </source>
</evidence>
<feature type="compositionally biased region" description="Gly residues" evidence="10">
    <location>
        <begin position="908"/>
        <end position="924"/>
    </location>
</feature>
<evidence type="ECO:0000256" key="4">
    <source>
        <dbReference type="ARBA" id="ARBA00022759"/>
    </source>
</evidence>